<keyword evidence="4" id="KW-1185">Reference proteome</keyword>
<evidence type="ECO:0000259" key="2">
    <source>
        <dbReference type="PROSITE" id="PS50943"/>
    </source>
</evidence>
<dbReference type="SUPFAM" id="SSF47413">
    <property type="entry name" value="lambda repressor-like DNA-binding domains"/>
    <property type="match status" value="1"/>
</dbReference>
<dbReference type="CDD" id="cd02209">
    <property type="entry name" value="cupin_XRE_C"/>
    <property type="match status" value="1"/>
</dbReference>
<evidence type="ECO:0000256" key="1">
    <source>
        <dbReference type="ARBA" id="ARBA00023125"/>
    </source>
</evidence>
<name>A0A078KK14_9FIRM</name>
<dbReference type="GO" id="GO:0003677">
    <property type="term" value="F:DNA binding"/>
    <property type="evidence" value="ECO:0007669"/>
    <property type="project" value="UniProtKB-KW"/>
</dbReference>
<dbReference type="PANTHER" id="PTHR46797:SF19">
    <property type="entry name" value="BLL2473 PROTEIN"/>
    <property type="match status" value="1"/>
</dbReference>
<evidence type="ECO:0000313" key="3">
    <source>
        <dbReference type="EMBL" id="CDZ24001.1"/>
    </source>
</evidence>
<protein>
    <recommendedName>
        <fullName evidence="2">HTH cro/C1-type domain-containing protein</fullName>
    </recommendedName>
</protein>
<dbReference type="SMART" id="SM00530">
    <property type="entry name" value="HTH_XRE"/>
    <property type="match status" value="1"/>
</dbReference>
<organism evidence="3 4">
    <name type="scientific">[Clostridium] cellulosi</name>
    <dbReference type="NCBI Taxonomy" id="29343"/>
    <lineage>
        <taxon>Bacteria</taxon>
        <taxon>Bacillati</taxon>
        <taxon>Bacillota</taxon>
        <taxon>Clostridia</taxon>
        <taxon>Eubacteriales</taxon>
        <taxon>Oscillospiraceae</taxon>
        <taxon>Oscillospiraceae incertae sedis</taxon>
    </lineage>
</organism>
<dbReference type="Gene3D" id="2.60.120.10">
    <property type="entry name" value="Jelly Rolls"/>
    <property type="match status" value="1"/>
</dbReference>
<dbReference type="CDD" id="cd00093">
    <property type="entry name" value="HTH_XRE"/>
    <property type="match status" value="1"/>
</dbReference>
<dbReference type="InterPro" id="IPR050807">
    <property type="entry name" value="TransReg_Diox_bact_type"/>
</dbReference>
<proteinExistence type="predicted"/>
<dbReference type="PATRIC" id="fig|29343.3.peg.934"/>
<accession>A0A078KK14</accession>
<dbReference type="OrthoDB" id="9814553at2"/>
<dbReference type="InterPro" id="IPR013096">
    <property type="entry name" value="Cupin_2"/>
</dbReference>
<dbReference type="GO" id="GO:0003700">
    <property type="term" value="F:DNA-binding transcription factor activity"/>
    <property type="evidence" value="ECO:0007669"/>
    <property type="project" value="TreeGrafter"/>
</dbReference>
<dbReference type="Proteomes" id="UP000032431">
    <property type="component" value="Chromosome I"/>
</dbReference>
<dbReference type="Gene3D" id="1.10.260.40">
    <property type="entry name" value="lambda repressor-like DNA-binding domains"/>
    <property type="match status" value="1"/>
</dbReference>
<reference evidence="4" key="1">
    <citation type="submission" date="2014-07" db="EMBL/GenBank/DDBJ databases">
        <authorList>
            <person name="Wibberg D."/>
        </authorList>
    </citation>
    <scope>NUCLEOTIDE SEQUENCE [LARGE SCALE GENOMIC DNA]</scope>
    <source>
        <strain evidence="4">DG5</strain>
    </source>
</reference>
<dbReference type="PANTHER" id="PTHR46797">
    <property type="entry name" value="HTH-TYPE TRANSCRIPTIONAL REGULATOR"/>
    <property type="match status" value="1"/>
</dbReference>
<dbReference type="STRING" id="29343.CCDG5_0876"/>
<dbReference type="Pfam" id="PF12844">
    <property type="entry name" value="HTH_19"/>
    <property type="match status" value="1"/>
</dbReference>
<dbReference type="SUPFAM" id="SSF51182">
    <property type="entry name" value="RmlC-like cupins"/>
    <property type="match status" value="1"/>
</dbReference>
<dbReference type="KEGG" id="ccel:CCDG5_0876"/>
<dbReference type="InterPro" id="IPR014710">
    <property type="entry name" value="RmlC-like_jellyroll"/>
</dbReference>
<dbReference type="PROSITE" id="PS50943">
    <property type="entry name" value="HTH_CROC1"/>
    <property type="match status" value="1"/>
</dbReference>
<dbReference type="Pfam" id="PF07883">
    <property type="entry name" value="Cupin_2"/>
    <property type="match status" value="1"/>
</dbReference>
<dbReference type="GO" id="GO:0005829">
    <property type="term" value="C:cytosol"/>
    <property type="evidence" value="ECO:0007669"/>
    <property type="project" value="TreeGrafter"/>
</dbReference>
<sequence length="192" mass="21678">METTIKEIAERIRGLREILGISEEEMAKVTGVTLEEYRASERGENDFSFTFMLKCAQRFGIDIVELMTGENPHLSFYTITRRGNGLPIQRRKGFEYCHLAPFIKNKLAEPFIVTAPYSEEEQNKPIKYSTHAGQEFDYVLEGSLKCDLDGHIEILNAGDSIYYDSGHRHGMIATGGKDCVFLAIVITDGKSK</sequence>
<feature type="domain" description="HTH cro/C1-type" evidence="2">
    <location>
        <begin position="12"/>
        <end position="66"/>
    </location>
</feature>
<dbReference type="InterPro" id="IPR010982">
    <property type="entry name" value="Lambda_DNA-bd_dom_sf"/>
</dbReference>
<dbReference type="AlphaFoldDB" id="A0A078KK14"/>
<dbReference type="InterPro" id="IPR011051">
    <property type="entry name" value="RmlC_Cupin_sf"/>
</dbReference>
<keyword evidence="1" id="KW-0238">DNA-binding</keyword>
<dbReference type="HOGENOM" id="CLU_085376_3_2_9"/>
<dbReference type="EMBL" id="LM995447">
    <property type="protein sequence ID" value="CDZ24001.1"/>
    <property type="molecule type" value="Genomic_DNA"/>
</dbReference>
<gene>
    <name evidence="3" type="ORF">CCDG5_0876</name>
</gene>
<dbReference type="InterPro" id="IPR001387">
    <property type="entry name" value="Cro/C1-type_HTH"/>
</dbReference>
<evidence type="ECO:0000313" key="4">
    <source>
        <dbReference type="Proteomes" id="UP000032431"/>
    </source>
</evidence>